<evidence type="ECO:0000313" key="6">
    <source>
        <dbReference type="EMBL" id="MDN4520653.1"/>
    </source>
</evidence>
<dbReference type="Gene3D" id="1.10.1200.10">
    <property type="entry name" value="ACP-like"/>
    <property type="match status" value="1"/>
</dbReference>
<proteinExistence type="predicted"/>
<feature type="transmembrane region" description="Helical" evidence="4">
    <location>
        <begin position="739"/>
        <end position="755"/>
    </location>
</feature>
<protein>
    <submittedName>
        <fullName evidence="6">AMP-binding protein</fullName>
    </submittedName>
</protein>
<feature type="transmembrane region" description="Helical" evidence="4">
    <location>
        <begin position="636"/>
        <end position="655"/>
    </location>
</feature>
<dbReference type="InterPro" id="IPR036736">
    <property type="entry name" value="ACP-like_sf"/>
</dbReference>
<feature type="region of interest" description="Disordered" evidence="3">
    <location>
        <begin position="831"/>
        <end position="862"/>
    </location>
</feature>
<dbReference type="SMART" id="SM00823">
    <property type="entry name" value="PKS_PP"/>
    <property type="match status" value="1"/>
</dbReference>
<organism evidence="6 7">
    <name type="scientific">Mycolicibacterium austroafricanum</name>
    <name type="common">Mycobacterium austroafricanum</name>
    <dbReference type="NCBI Taxonomy" id="39687"/>
    <lineage>
        <taxon>Bacteria</taxon>
        <taxon>Bacillati</taxon>
        <taxon>Actinomycetota</taxon>
        <taxon>Actinomycetes</taxon>
        <taxon>Mycobacteriales</taxon>
        <taxon>Mycobacteriaceae</taxon>
        <taxon>Mycolicibacterium</taxon>
    </lineage>
</organism>
<dbReference type="Pfam" id="PF00550">
    <property type="entry name" value="PP-binding"/>
    <property type="match status" value="1"/>
</dbReference>
<dbReference type="EMBL" id="JAUHTC010000081">
    <property type="protein sequence ID" value="MDN4520653.1"/>
    <property type="molecule type" value="Genomic_DNA"/>
</dbReference>
<evidence type="ECO:0000313" key="7">
    <source>
        <dbReference type="Proteomes" id="UP001172687"/>
    </source>
</evidence>
<gene>
    <name evidence="6" type="ORF">QYF68_22960</name>
</gene>
<feature type="compositionally biased region" description="Basic and acidic residues" evidence="3">
    <location>
        <begin position="850"/>
        <end position="862"/>
    </location>
</feature>
<dbReference type="Proteomes" id="UP001172687">
    <property type="component" value="Unassembled WGS sequence"/>
</dbReference>
<feature type="transmembrane region" description="Helical" evidence="4">
    <location>
        <begin position="667"/>
        <end position="687"/>
    </location>
</feature>
<comment type="caution">
    <text evidence="6">The sequence shown here is derived from an EMBL/GenBank/DDBJ whole genome shotgun (WGS) entry which is preliminary data.</text>
</comment>
<evidence type="ECO:0000259" key="5">
    <source>
        <dbReference type="SMART" id="SM00823"/>
    </source>
</evidence>
<dbReference type="Gene3D" id="3.40.50.12780">
    <property type="entry name" value="N-terminal domain of ligase-like"/>
    <property type="match status" value="1"/>
</dbReference>
<dbReference type="PANTHER" id="PTHR43767">
    <property type="entry name" value="LONG-CHAIN-FATTY-ACID--COA LIGASE"/>
    <property type="match status" value="1"/>
</dbReference>
<dbReference type="InterPro" id="IPR000873">
    <property type="entry name" value="AMP-dep_synth/lig_dom"/>
</dbReference>
<keyword evidence="4" id="KW-0472">Membrane</keyword>
<dbReference type="Pfam" id="PF00501">
    <property type="entry name" value="AMP-binding"/>
    <property type="match status" value="1"/>
</dbReference>
<dbReference type="InterPro" id="IPR009081">
    <property type="entry name" value="PP-bd_ACP"/>
</dbReference>
<keyword evidence="4" id="KW-1133">Transmembrane helix</keyword>
<feature type="transmembrane region" description="Helical" evidence="4">
    <location>
        <begin position="553"/>
        <end position="571"/>
    </location>
</feature>
<keyword evidence="2" id="KW-0597">Phosphoprotein</keyword>
<accession>A0ABT8HIR7</accession>
<evidence type="ECO:0000256" key="1">
    <source>
        <dbReference type="ARBA" id="ARBA00022450"/>
    </source>
</evidence>
<keyword evidence="4" id="KW-0812">Transmembrane</keyword>
<keyword evidence="7" id="KW-1185">Reference proteome</keyword>
<dbReference type="InterPro" id="IPR020806">
    <property type="entry name" value="PKS_PP-bd"/>
</dbReference>
<evidence type="ECO:0000256" key="3">
    <source>
        <dbReference type="SAM" id="MobiDB-lite"/>
    </source>
</evidence>
<name>A0ABT8HIR7_MYCAO</name>
<feature type="transmembrane region" description="Helical" evidence="4">
    <location>
        <begin position="791"/>
        <end position="815"/>
    </location>
</feature>
<dbReference type="SUPFAM" id="SSF47336">
    <property type="entry name" value="ACP-like"/>
    <property type="match status" value="1"/>
</dbReference>
<evidence type="ECO:0000256" key="4">
    <source>
        <dbReference type="SAM" id="Phobius"/>
    </source>
</evidence>
<evidence type="ECO:0000256" key="2">
    <source>
        <dbReference type="ARBA" id="ARBA00022553"/>
    </source>
</evidence>
<sequence>MSPLVDHLRSHGDRPAVLTADQQLNYRELAEMVESFAHTLGRRRRLVLLETRNDVATLVRYLGALAGRHVVLPVPAGRDHTNLITTYRPDVVIDAAGVHVRSEAAHELHDDLALLMSTSGSTGSPKLVRLSRTNLTANAGSIAEYLQIRETDRAATTLPMSYCYGLSVVHSHLLVGAALIMTEQSVADDDFWELFTRHRGTTFAGVPYTFELLDRIGFASMRLPHLRYVTQAGGRMPPERVREYAALADRRGWQLFVMYGATEATARMAYLPPDLALTRSNAIGRPVPGGSFSLEPLDEWPEVGTGELVYRGANVMMGYADEPADLVRGATLDALRTGDIARRDEHGLYEIIGRRSHFVKMYGLRIDLQQLENTLSEAGVRALCTDNGDRLAVVAGAGHDPDDVRRTAAGAAGVPAGAVDVACVHELPTLPSGKPDYPTARVLAAGAPRRTQHDGDLRRMFADVLHLDPAEITEDASFVDLGGNSLTYVTLSVRLERALGRLPADWPRLPLRELQNLPAPSRRWWQFWGSTLETSVALRAVAIVLIVGSHAELFELWGGAHILLGVAGYNFGRFCLTPLPRPVRIRHLRTTIAWIAIPSALWVAFALVVTDDYHASNLLLANKFLGPHDSMTAGRLWFVEVLVWTLIALAVLFCIPAVDRLERRHPFALAITFLAFGMALRYGVVGIDEGRDAWFSMLAFWFFAAGWAASKASTVWQRAAVTAVLVVGLHGYFDDTLRQLLVLTGLALLIWLPAVRCPAGIAVVAGVVAEASLYIYLTHYQVYPLFGSHELVGVVAAVVVGITVSAAVTLARQWWGDRSSAGRMRRGLPLGDEPLLDQGGGEDAVGTDQARGHDAAAPRRGR</sequence>
<feature type="transmembrane region" description="Helical" evidence="4">
    <location>
        <begin position="762"/>
        <end position="779"/>
    </location>
</feature>
<feature type="domain" description="Polyketide synthase-like phosphopantetheine-binding" evidence="5">
    <location>
        <begin position="454"/>
        <end position="509"/>
    </location>
</feature>
<reference evidence="6" key="1">
    <citation type="submission" date="2023-07" db="EMBL/GenBank/DDBJ databases">
        <title>Degradation of tert-butanol by M. austroafricanum TBA100.</title>
        <authorList>
            <person name="Helbich S."/>
            <person name="Vainshtein Y."/>
        </authorList>
    </citation>
    <scope>NUCLEOTIDE SEQUENCE</scope>
    <source>
        <strain evidence="6">TBA100</strain>
    </source>
</reference>
<keyword evidence="1" id="KW-0596">Phosphopantetheine</keyword>
<dbReference type="InterPro" id="IPR042099">
    <property type="entry name" value="ANL_N_sf"/>
</dbReference>
<dbReference type="InterPro" id="IPR050237">
    <property type="entry name" value="ATP-dep_AMP-bd_enzyme"/>
</dbReference>
<feature type="transmembrane region" description="Helical" evidence="4">
    <location>
        <begin position="592"/>
        <end position="610"/>
    </location>
</feature>
<dbReference type="PANTHER" id="PTHR43767:SF10">
    <property type="entry name" value="SURFACTIN SYNTHASE SUBUNIT 1"/>
    <property type="match status" value="1"/>
</dbReference>
<dbReference type="SUPFAM" id="SSF56801">
    <property type="entry name" value="Acetyl-CoA synthetase-like"/>
    <property type="match status" value="1"/>
</dbReference>